<reference evidence="2" key="1">
    <citation type="submission" date="2023-01" db="EMBL/GenBank/DDBJ databases">
        <authorList>
            <person name="Van Ghelder C."/>
            <person name="Rancurel C."/>
        </authorList>
    </citation>
    <scope>NUCLEOTIDE SEQUENCE</scope>
    <source>
        <strain evidence="2">CNCM I-4278</strain>
    </source>
</reference>
<proteinExistence type="inferred from homology"/>
<dbReference type="InterPro" id="IPR024083">
    <property type="entry name" value="Fumarase/histidase_N"/>
</dbReference>
<protein>
    <recommendedName>
        <fullName evidence="4">Phenylalanine ammonia-lyase</fullName>
    </recommendedName>
</protein>
<dbReference type="Gene3D" id="1.10.275.10">
    <property type="entry name" value="Fumarase/aspartase (N-terminal domain)"/>
    <property type="match status" value="1"/>
</dbReference>
<dbReference type="Gene3D" id="1.20.200.10">
    <property type="entry name" value="Fumarase/aspartase (Central domain)"/>
    <property type="match status" value="1"/>
</dbReference>
<dbReference type="Pfam" id="PF00221">
    <property type="entry name" value="Lyase_aromatic"/>
    <property type="match status" value="1"/>
</dbReference>
<dbReference type="Proteomes" id="UP001152607">
    <property type="component" value="Unassembled WGS sequence"/>
</dbReference>
<dbReference type="OrthoDB" id="10051290at2759"/>
<comment type="similarity">
    <text evidence="1">Belongs to the PAL/histidase family.</text>
</comment>
<dbReference type="GO" id="GO:0003824">
    <property type="term" value="F:catalytic activity"/>
    <property type="evidence" value="ECO:0007669"/>
    <property type="project" value="InterPro"/>
</dbReference>
<evidence type="ECO:0000313" key="3">
    <source>
        <dbReference type="Proteomes" id="UP001152607"/>
    </source>
</evidence>
<organism evidence="2 3">
    <name type="scientific">Periconia digitata</name>
    <dbReference type="NCBI Taxonomy" id="1303443"/>
    <lineage>
        <taxon>Eukaryota</taxon>
        <taxon>Fungi</taxon>
        <taxon>Dikarya</taxon>
        <taxon>Ascomycota</taxon>
        <taxon>Pezizomycotina</taxon>
        <taxon>Dothideomycetes</taxon>
        <taxon>Pleosporomycetidae</taxon>
        <taxon>Pleosporales</taxon>
        <taxon>Massarineae</taxon>
        <taxon>Periconiaceae</taxon>
        <taxon>Periconia</taxon>
    </lineage>
</organism>
<evidence type="ECO:0008006" key="4">
    <source>
        <dbReference type="Google" id="ProtNLM"/>
    </source>
</evidence>
<dbReference type="PANTHER" id="PTHR10362">
    <property type="entry name" value="HISTIDINE AMMONIA-LYASE"/>
    <property type="match status" value="1"/>
</dbReference>
<dbReference type="InterPro" id="IPR008948">
    <property type="entry name" value="L-Aspartase-like"/>
</dbReference>
<dbReference type="SUPFAM" id="SSF48557">
    <property type="entry name" value="L-aspartase-like"/>
    <property type="match status" value="1"/>
</dbReference>
<dbReference type="EMBL" id="CAOQHR010000007">
    <property type="protein sequence ID" value="CAI6337514.1"/>
    <property type="molecule type" value="Genomic_DNA"/>
</dbReference>
<gene>
    <name evidence="2" type="ORF">PDIGIT_LOCUS10626</name>
</gene>
<comment type="caution">
    <text evidence="2">The sequence shown here is derived from an EMBL/GenBank/DDBJ whole genome shotgun (WGS) entry which is preliminary data.</text>
</comment>
<sequence>MAAGEFSRLFVSHWREIHEKLRSPDEDIIVDGRNLSLAEVVACARYGQDVVIGEEAAEAVRRNTDLAFGSLREGDAVSARHASWGTIPSARTTGMDQLHQVMVRDSHFSILSGETDFDISHATRTFSSAIPLSDPVESTSMPESWVRAILLIRANTLAYPNSGVRPILIERLVQLLNFDVIPRIPLRGSNSGVGDLSPLSYIGGVLQGKPAVQAYIGDRIQGGRKLVPGDEALSYAEVDSLDFRGKDGIALIMGSPPSSAVACLALHEAMSLAATSITLTAMSAEALCASHLPFHSIMGELRPHPGQVECATNIRSFTEGSKLLSEDVKVKEMLNRVDRYAIRTSPQWIGPILEDFQLSYTQLLTEINSASDSPMMEAPGKMHHGGNFQAKSVAVAMEKVRQGCQSIGQILFSQCTELINPSSNKGLPAHLVVGEPSQSGGFKGTDMLIAALQSELGFLSNPVSSHVQFAEAGVQAINSLALISARYTLTAVDVLTQLAAAHLVTLCQALDLRALHIQFLYTLAPKFKMLTRRCIGECNEQLSPTSEASGNSSEVVYDLWVHLSYQMSRTMDMDSRQRHEAAMDHLQTRLLREVPCTQQTLELVQQWHSDCVQEISQVYQSVRNRYLAAPDATPILGKATKRMYSFVRNVLEIPFVGPDYLANAEWDDGTSHSDNYKYRSMGAMISAVYEAMRNGALYSVVVDCFEHV</sequence>
<dbReference type="Gene3D" id="1.10.274.20">
    <property type="entry name" value="Phenylalanine ammonia-lyase 1, domain 3"/>
    <property type="match status" value="1"/>
</dbReference>
<dbReference type="CDD" id="cd00332">
    <property type="entry name" value="PAL-HAL"/>
    <property type="match status" value="1"/>
</dbReference>
<evidence type="ECO:0000313" key="2">
    <source>
        <dbReference type="EMBL" id="CAI6337514.1"/>
    </source>
</evidence>
<evidence type="ECO:0000256" key="1">
    <source>
        <dbReference type="ARBA" id="ARBA00007238"/>
    </source>
</evidence>
<dbReference type="AlphaFoldDB" id="A0A9W4ULH6"/>
<keyword evidence="3" id="KW-1185">Reference proteome</keyword>
<dbReference type="InterPro" id="IPR023144">
    <property type="entry name" value="Phe_NH3-lyase_shielding_dom_sf"/>
</dbReference>
<name>A0A9W4ULH6_9PLEO</name>
<accession>A0A9W4ULH6</accession>
<dbReference type="InterPro" id="IPR001106">
    <property type="entry name" value="Aromatic_Lyase"/>
</dbReference>